<dbReference type="SUPFAM" id="SSF50129">
    <property type="entry name" value="GroES-like"/>
    <property type="match status" value="1"/>
</dbReference>
<sequence>MRAIGLVEYGGPEVLHPVTLVDPHPGPGEVRVKVEAAAVAPVDAMLRRGELAGMNTGLSGPYVPGMEVAGIIDELGGGEDHVLGLTLGMRVVGFIDNAGSHGGYSDFVVLPAASVVEAPYGTTAEESASFVNNALTALNVLQTLSLPAGATLLVSGAAGSVGGYLTQLAAHQGLQVVAIAAESDELLVRFFGAEEFVPRMDGAPRQVRELVPGGVDAAADAALIGEPILAAIKDGGQLARLRFGEFRTERGIAVHQLNVRSRATDRDAIATLRDLVNDGVITTRVARIFPAAEAADAHRLLDAGATRGRLILRFPV</sequence>
<evidence type="ECO:0000259" key="3">
    <source>
        <dbReference type="SMART" id="SM00829"/>
    </source>
</evidence>
<feature type="domain" description="Enoyl reductase (ER)" evidence="3">
    <location>
        <begin position="10"/>
        <end position="312"/>
    </location>
</feature>
<dbReference type="SUPFAM" id="SSF51735">
    <property type="entry name" value="NAD(P)-binding Rossmann-fold domains"/>
    <property type="match status" value="1"/>
</dbReference>
<dbReference type="GO" id="GO:0016651">
    <property type="term" value="F:oxidoreductase activity, acting on NAD(P)H"/>
    <property type="evidence" value="ECO:0007669"/>
    <property type="project" value="TreeGrafter"/>
</dbReference>
<dbReference type="PANTHER" id="PTHR48106:SF18">
    <property type="entry name" value="QUINONE OXIDOREDUCTASE PIG3"/>
    <property type="match status" value="1"/>
</dbReference>
<dbReference type="Gene3D" id="3.90.180.10">
    <property type="entry name" value="Medium-chain alcohol dehydrogenases, catalytic domain"/>
    <property type="match status" value="1"/>
</dbReference>
<evidence type="ECO:0000313" key="4">
    <source>
        <dbReference type="EMBL" id="XBM48970.1"/>
    </source>
</evidence>
<dbReference type="CDD" id="cd05289">
    <property type="entry name" value="MDR_like_2"/>
    <property type="match status" value="1"/>
</dbReference>
<dbReference type="EC" id="1.-.-.-" evidence="4"/>
<dbReference type="Gene3D" id="3.40.50.720">
    <property type="entry name" value="NAD(P)-binding Rossmann-like Domain"/>
    <property type="match status" value="1"/>
</dbReference>
<evidence type="ECO:0000256" key="1">
    <source>
        <dbReference type="ARBA" id="ARBA00022857"/>
    </source>
</evidence>
<accession>A0AAU7GC01</accession>
<organism evidence="4">
    <name type="scientific">Leifsonia sp. NPDC080035</name>
    <dbReference type="NCBI Taxonomy" id="3143936"/>
    <lineage>
        <taxon>Bacteria</taxon>
        <taxon>Bacillati</taxon>
        <taxon>Actinomycetota</taxon>
        <taxon>Actinomycetes</taxon>
        <taxon>Micrococcales</taxon>
        <taxon>Microbacteriaceae</taxon>
        <taxon>Leifsonia</taxon>
    </lineage>
</organism>
<evidence type="ECO:0000256" key="2">
    <source>
        <dbReference type="ARBA" id="ARBA00023002"/>
    </source>
</evidence>
<dbReference type="SMART" id="SM00829">
    <property type="entry name" value="PKS_ER"/>
    <property type="match status" value="1"/>
</dbReference>
<reference evidence="4" key="1">
    <citation type="submission" date="2024-05" db="EMBL/GenBank/DDBJ databases">
        <title>The Natural Products Discovery Center: Release of the First 8490 Sequenced Strains for Exploring Actinobacteria Biosynthetic Diversity.</title>
        <authorList>
            <person name="Kalkreuter E."/>
            <person name="Kautsar S.A."/>
            <person name="Yang D."/>
            <person name="Bader C.D."/>
            <person name="Teijaro C.N."/>
            <person name="Fluegel L."/>
            <person name="Davis C.M."/>
            <person name="Simpson J.R."/>
            <person name="Lauterbach L."/>
            <person name="Steele A.D."/>
            <person name="Gui C."/>
            <person name="Meng S."/>
            <person name="Li G."/>
            <person name="Viehrig K."/>
            <person name="Ye F."/>
            <person name="Su P."/>
            <person name="Kiefer A.F."/>
            <person name="Nichols A."/>
            <person name="Cepeda A.J."/>
            <person name="Yan W."/>
            <person name="Fan B."/>
            <person name="Jiang Y."/>
            <person name="Adhikari A."/>
            <person name="Zheng C.-J."/>
            <person name="Schuster L."/>
            <person name="Cowan T.M."/>
            <person name="Smanski M.J."/>
            <person name="Chevrette M.G."/>
            <person name="de Carvalho L.P.S."/>
            <person name="Shen B."/>
        </authorList>
    </citation>
    <scope>NUCLEOTIDE SEQUENCE</scope>
    <source>
        <strain evidence="4">NPDC080035</strain>
    </source>
</reference>
<dbReference type="InterPro" id="IPR020843">
    <property type="entry name" value="ER"/>
</dbReference>
<name>A0AAU7GC01_9MICO</name>
<gene>
    <name evidence="4" type="ORF">AAME72_03710</name>
</gene>
<proteinExistence type="predicted"/>
<dbReference type="InterPro" id="IPR013154">
    <property type="entry name" value="ADH-like_N"/>
</dbReference>
<dbReference type="PANTHER" id="PTHR48106">
    <property type="entry name" value="QUINONE OXIDOREDUCTASE PIG3-RELATED"/>
    <property type="match status" value="1"/>
</dbReference>
<dbReference type="InterPro" id="IPR036291">
    <property type="entry name" value="NAD(P)-bd_dom_sf"/>
</dbReference>
<dbReference type="InterPro" id="IPR011032">
    <property type="entry name" value="GroES-like_sf"/>
</dbReference>
<dbReference type="RefSeq" id="WP_348788891.1">
    <property type="nucleotide sequence ID" value="NZ_CP157390.1"/>
</dbReference>
<dbReference type="GO" id="GO:0070402">
    <property type="term" value="F:NADPH binding"/>
    <property type="evidence" value="ECO:0007669"/>
    <property type="project" value="TreeGrafter"/>
</dbReference>
<dbReference type="AlphaFoldDB" id="A0AAU7GC01"/>
<dbReference type="Pfam" id="PF13602">
    <property type="entry name" value="ADH_zinc_N_2"/>
    <property type="match status" value="1"/>
</dbReference>
<keyword evidence="2 4" id="KW-0560">Oxidoreductase</keyword>
<keyword evidence="1" id="KW-0521">NADP</keyword>
<dbReference type="Pfam" id="PF08240">
    <property type="entry name" value="ADH_N"/>
    <property type="match status" value="1"/>
</dbReference>
<protein>
    <submittedName>
        <fullName evidence="4">NADP-dependent oxidoreductase</fullName>
        <ecNumber evidence="4">1.-.-.-</ecNumber>
    </submittedName>
</protein>
<dbReference type="EMBL" id="CP157390">
    <property type="protein sequence ID" value="XBM48970.1"/>
    <property type="molecule type" value="Genomic_DNA"/>
</dbReference>